<dbReference type="InterPro" id="IPR012334">
    <property type="entry name" value="Pectin_lyas_fold"/>
</dbReference>
<dbReference type="AlphaFoldDB" id="A0A9W8QVH0"/>
<protein>
    <submittedName>
        <fullName evidence="1">Uncharacterized protein</fullName>
    </submittedName>
</protein>
<comment type="caution">
    <text evidence="1">The sequence shown here is derived from an EMBL/GenBank/DDBJ whole genome shotgun (WGS) entry which is preliminary data.</text>
</comment>
<evidence type="ECO:0000313" key="2">
    <source>
        <dbReference type="Proteomes" id="UP001152087"/>
    </source>
</evidence>
<dbReference type="Gene3D" id="2.160.20.10">
    <property type="entry name" value="Single-stranded right-handed beta-helix, Pectin lyase-like"/>
    <property type="match status" value="1"/>
</dbReference>
<dbReference type="PANTHER" id="PTHR33928">
    <property type="entry name" value="POLYGALACTURONASE QRT3"/>
    <property type="match status" value="1"/>
</dbReference>
<evidence type="ECO:0000313" key="1">
    <source>
        <dbReference type="EMBL" id="KAJ4177737.1"/>
    </source>
</evidence>
<name>A0A9W8QVH0_9HYPO</name>
<dbReference type="Proteomes" id="UP001152087">
    <property type="component" value="Unassembled WGS sequence"/>
</dbReference>
<keyword evidence="2" id="KW-1185">Reference proteome</keyword>
<dbReference type="PANTHER" id="PTHR33928:SF2">
    <property type="entry name" value="PECTATE LYASE SUPERFAMILY PROTEIN DOMAIN-CONTAINING PROTEIN-RELATED"/>
    <property type="match status" value="1"/>
</dbReference>
<reference evidence="1" key="1">
    <citation type="submission" date="2022-09" db="EMBL/GenBank/DDBJ databases">
        <title>Fusarium specimens isolated from Avocado Roots.</title>
        <authorList>
            <person name="Stajich J."/>
            <person name="Roper C."/>
            <person name="Heimlech-Rivalta G."/>
        </authorList>
    </citation>
    <scope>NUCLEOTIDE SEQUENCE</scope>
    <source>
        <strain evidence="1">A02</strain>
    </source>
</reference>
<proteinExistence type="predicted"/>
<dbReference type="InterPro" id="IPR039279">
    <property type="entry name" value="QRT3-like"/>
</dbReference>
<accession>A0A9W8QVH0</accession>
<sequence>MMHITRKASGYFENMWLWAADHMINDEKLDDANNTMIQTSIYAARGLLVESTEPIWFYGASSEHSAFYQYNFNGARNIFAAMIQSESPYFQPKLQAPSPFNDAVGALPSDPDYNKTAGVAQESWALVMRKSADVLIAGAGLYSWSSSFDEDCDLDNLHVQTHPRWSYIANFDVGGNTTEAHRILNVNPSICDMDEPEEPVLVLNLGKPCNNSLTCKDDGRKTTHSILDEAIKSFCKPLKDEDMVEGYHKDQKTEPNIQPGDTRHKIVISLDVHGGCRFDYDEDLFSLH</sequence>
<gene>
    <name evidence="1" type="ORF">NW755_013679</name>
</gene>
<organism evidence="1 2">
    <name type="scientific">Fusarium falciforme</name>
    <dbReference type="NCBI Taxonomy" id="195108"/>
    <lineage>
        <taxon>Eukaryota</taxon>
        <taxon>Fungi</taxon>
        <taxon>Dikarya</taxon>
        <taxon>Ascomycota</taxon>
        <taxon>Pezizomycotina</taxon>
        <taxon>Sordariomycetes</taxon>
        <taxon>Hypocreomycetidae</taxon>
        <taxon>Hypocreales</taxon>
        <taxon>Nectriaceae</taxon>
        <taxon>Fusarium</taxon>
        <taxon>Fusarium solani species complex</taxon>
    </lineage>
</organism>
<dbReference type="EMBL" id="JAOQAV010000093">
    <property type="protein sequence ID" value="KAJ4177737.1"/>
    <property type="molecule type" value="Genomic_DNA"/>
</dbReference>
<dbReference type="GO" id="GO:0004650">
    <property type="term" value="F:polygalacturonase activity"/>
    <property type="evidence" value="ECO:0007669"/>
    <property type="project" value="InterPro"/>
</dbReference>